<dbReference type="CDD" id="cd11326">
    <property type="entry name" value="AmyAc_Glg_debranch"/>
    <property type="match status" value="1"/>
</dbReference>
<dbReference type="Pfam" id="PF02922">
    <property type="entry name" value="CBM_48"/>
    <property type="match status" value="1"/>
</dbReference>
<dbReference type="InterPro" id="IPR011837">
    <property type="entry name" value="Glycogen_debranch_GlgX"/>
</dbReference>
<dbReference type="SMART" id="SM00642">
    <property type="entry name" value="Aamy"/>
    <property type="match status" value="1"/>
</dbReference>
<evidence type="ECO:0000313" key="6">
    <source>
        <dbReference type="EMBL" id="NMH64665.1"/>
    </source>
</evidence>
<dbReference type="SUPFAM" id="SSF51011">
    <property type="entry name" value="Glycosyl hydrolase domain"/>
    <property type="match status" value="1"/>
</dbReference>
<evidence type="ECO:0000256" key="3">
    <source>
        <dbReference type="ARBA" id="ARBA00023295"/>
    </source>
</evidence>
<dbReference type="SUPFAM" id="SSF51445">
    <property type="entry name" value="(Trans)glycosidases"/>
    <property type="match status" value="1"/>
</dbReference>
<dbReference type="InterPro" id="IPR017853">
    <property type="entry name" value="GH"/>
</dbReference>
<accession>A0A972G567</accession>
<evidence type="ECO:0000259" key="5">
    <source>
        <dbReference type="SMART" id="SM00642"/>
    </source>
</evidence>
<dbReference type="InterPro" id="IPR044505">
    <property type="entry name" value="GlgX_Isoamylase_N_E_set"/>
</dbReference>
<keyword evidence="7" id="KW-1185">Reference proteome</keyword>
<dbReference type="RefSeq" id="WP_169563363.1">
    <property type="nucleotide sequence ID" value="NZ_JAAXYH010000003.1"/>
</dbReference>
<feature type="compositionally biased region" description="Polar residues" evidence="4">
    <location>
        <begin position="708"/>
        <end position="725"/>
    </location>
</feature>
<feature type="domain" description="Glycosyl hydrolase family 13 catalytic" evidence="5">
    <location>
        <begin position="163"/>
        <end position="567"/>
    </location>
</feature>
<organism evidence="6 7">
    <name type="scientific">Shewanella salipaludis</name>
    <dbReference type="NCBI Taxonomy" id="2723052"/>
    <lineage>
        <taxon>Bacteria</taxon>
        <taxon>Pseudomonadati</taxon>
        <taxon>Pseudomonadota</taxon>
        <taxon>Gammaproteobacteria</taxon>
        <taxon>Alteromonadales</taxon>
        <taxon>Shewanellaceae</taxon>
        <taxon>Shewanella</taxon>
    </lineage>
</organism>
<dbReference type="Pfam" id="PF00128">
    <property type="entry name" value="Alpha-amylase"/>
    <property type="match status" value="1"/>
</dbReference>
<proteinExistence type="inferred from homology"/>
<feature type="region of interest" description="Disordered" evidence="4">
    <location>
        <begin position="467"/>
        <end position="490"/>
    </location>
</feature>
<dbReference type="InterPro" id="IPR006047">
    <property type="entry name" value="GH13_cat_dom"/>
</dbReference>
<evidence type="ECO:0000256" key="4">
    <source>
        <dbReference type="SAM" id="MobiDB-lite"/>
    </source>
</evidence>
<feature type="compositionally biased region" description="Basic and acidic residues" evidence="4">
    <location>
        <begin position="467"/>
        <end position="487"/>
    </location>
</feature>
<evidence type="ECO:0000256" key="1">
    <source>
        <dbReference type="ARBA" id="ARBA00008061"/>
    </source>
</evidence>
<dbReference type="AlphaFoldDB" id="A0A972G567"/>
<dbReference type="NCBIfam" id="TIGR02100">
    <property type="entry name" value="glgX_debranch"/>
    <property type="match status" value="1"/>
</dbReference>
<dbReference type="PANTHER" id="PTHR43002">
    <property type="entry name" value="GLYCOGEN DEBRANCHING ENZYME"/>
    <property type="match status" value="1"/>
</dbReference>
<dbReference type="GO" id="GO:0004135">
    <property type="term" value="F:amylo-alpha-1,6-glucosidase activity"/>
    <property type="evidence" value="ECO:0007669"/>
    <property type="project" value="InterPro"/>
</dbReference>
<dbReference type="Gene3D" id="2.60.40.10">
    <property type="entry name" value="Immunoglobulins"/>
    <property type="match status" value="1"/>
</dbReference>
<protein>
    <submittedName>
        <fullName evidence="6">Glycogen debranching protein GlgX</fullName>
    </submittedName>
</protein>
<dbReference type="InterPro" id="IPR013780">
    <property type="entry name" value="Glyco_hydro_b"/>
</dbReference>
<comment type="similarity">
    <text evidence="1">Belongs to the glycosyl hydrolase 13 family.</text>
</comment>
<name>A0A972G567_9GAMM</name>
<dbReference type="Gene3D" id="3.20.20.80">
    <property type="entry name" value="Glycosidases"/>
    <property type="match status" value="1"/>
</dbReference>
<dbReference type="Proteomes" id="UP000737113">
    <property type="component" value="Unassembled WGS sequence"/>
</dbReference>
<feature type="region of interest" description="Disordered" evidence="4">
    <location>
        <begin position="695"/>
        <end position="725"/>
    </location>
</feature>
<dbReference type="InterPro" id="IPR004193">
    <property type="entry name" value="Glyco_hydro_13_N"/>
</dbReference>
<dbReference type="CDD" id="cd02856">
    <property type="entry name" value="E_set_GDE_Isoamylase_N"/>
    <property type="match status" value="1"/>
</dbReference>
<dbReference type="SUPFAM" id="SSF81296">
    <property type="entry name" value="E set domains"/>
    <property type="match status" value="1"/>
</dbReference>
<dbReference type="Gene3D" id="2.60.40.1180">
    <property type="entry name" value="Golgi alpha-mannosidase II"/>
    <property type="match status" value="1"/>
</dbReference>
<evidence type="ECO:0000313" key="7">
    <source>
        <dbReference type="Proteomes" id="UP000737113"/>
    </source>
</evidence>
<gene>
    <name evidence="6" type="primary">glgX</name>
    <name evidence="6" type="ORF">HC757_05720</name>
</gene>
<dbReference type="InterPro" id="IPR014756">
    <property type="entry name" value="Ig_E-set"/>
</dbReference>
<evidence type="ECO:0000256" key="2">
    <source>
        <dbReference type="ARBA" id="ARBA00022801"/>
    </source>
</evidence>
<comment type="caution">
    <text evidence="6">The sequence shown here is derived from an EMBL/GenBank/DDBJ whole genome shotgun (WGS) entry which is preliminary data.</text>
</comment>
<sequence length="725" mass="81602">MAPLAGMPYPLGATPDDGGVNFALFSANATGVELCLFDAAGRESRRIPLTHRTQQVWHGYLPGIGAGQLYGYRVHGPYLPHLGHRFNPNKLLLDPYARQLVGDYVPSEAHYGYQLGHEELDLSFDIRDNAAFMPKCRVLDVRHLRQRPNNSPHHPMAKSIIYELHPKGFTQLHPGVPPAARGRFAALAAAEVISYLQRLGVTCVELMPVQAFVTEPFLAEKQLNNYWGYNSIGFFAPHPSYLQGDDVSEFRDMVDTLHSAGIEVILDVVYNHSAEGNRLGPTLSFRGIDNVSYYRLHPNIQRHYINDTGCGNTLNLSHPRVLQLVLDSLRYWVEVMGVDGFRFDLASCLGRESYGFDAGAGFFDALLQDPVLCQVKLIAEPWDIGPGGYQLGNFPLAFSEWNDRYRDTMRRFWRGDNGILPEFARRFHGSGDLFEHNGRTPAASINFITSHDGFSLRDLVSYDKRHNLANGEDNRDGHQENFSHNHGVEGPSDDGAIVALRQRQCRNLLTSLFLSQGVPMLLAGDEMGRSQRGNNNAYCQDNELNWCDWRHLDGELLDFTRRLIALRRAFPLLCHSRFIHEPRASDSAGLKWYNRQGEEMTKSLWSEVHSRSLSLVLQGDLCGDGRQQALLLMVNADDTELRFHPPRPTGLGAWRCLLHTQHGDDTQIHAAWDGDYLLLDRSLILFHTELSNPELSHPELTHPELSTPELSNPEPSQSQPGANHE</sequence>
<reference evidence="6" key="1">
    <citation type="submission" date="2020-04" db="EMBL/GenBank/DDBJ databases">
        <title>Description of Shewanella salipaludis sp. nov., isolated from a salt marsh.</title>
        <authorList>
            <person name="Park S."/>
            <person name="Yoon J.-H."/>
        </authorList>
    </citation>
    <scope>NUCLEOTIDE SEQUENCE</scope>
    <source>
        <strain evidence="6">SHSM-M6</strain>
    </source>
</reference>
<dbReference type="InterPro" id="IPR013783">
    <property type="entry name" value="Ig-like_fold"/>
</dbReference>
<keyword evidence="3" id="KW-0326">Glycosidase</keyword>
<dbReference type="GO" id="GO:0005980">
    <property type="term" value="P:glycogen catabolic process"/>
    <property type="evidence" value="ECO:0007669"/>
    <property type="project" value="InterPro"/>
</dbReference>
<keyword evidence="2" id="KW-0378">Hydrolase</keyword>
<dbReference type="EMBL" id="JAAXYH010000003">
    <property type="protein sequence ID" value="NMH64665.1"/>
    <property type="molecule type" value="Genomic_DNA"/>
</dbReference>